<sequence length="249" mass="25621">MLALLAASVRVLASPARFPTWRTEFVLHSIFILRVAALPIAISVAAWGFGGPGLQAGNFLVTFGSIDRAGGFMVVAIVREFGTFVTATVVAGVVGTTITAELGARRVRGELDALRTLGVDPIASIVAPRILALALMMMLLDVLALLCGVLGGYVAAVGVLGGTTGGFVTSFFANATFLDLAASVLKVGLFGVLIGVICSYRGLTASGGAAGVGRAVNDAVVGSVVAIFLVNLLYTQWFLAEFPEVGVFR</sequence>
<name>A0A2T4UC23_9ACTN</name>
<feature type="transmembrane region" description="Helical" evidence="1">
    <location>
        <begin position="180"/>
        <end position="203"/>
    </location>
</feature>
<comment type="caution">
    <text evidence="2">The sequence shown here is derived from an EMBL/GenBank/DDBJ whole genome shotgun (WGS) entry which is preliminary data.</text>
</comment>
<feature type="transmembrane region" description="Helical" evidence="1">
    <location>
        <begin position="29"/>
        <end position="49"/>
    </location>
</feature>
<dbReference type="AlphaFoldDB" id="A0A2T4UC23"/>
<accession>A0A2T4UC23</accession>
<gene>
    <name evidence="2" type="ORF">C7Y72_21235</name>
</gene>
<dbReference type="GO" id="GO:0005548">
    <property type="term" value="F:phospholipid transporter activity"/>
    <property type="evidence" value="ECO:0007669"/>
    <property type="project" value="TreeGrafter"/>
</dbReference>
<reference evidence="2 3" key="1">
    <citation type="submission" date="2018-03" db="EMBL/GenBank/DDBJ databases">
        <title>Aquarubrobacter algicola gen. nov., sp. nov., a novel actinobacterium isolated from shallow eutrophic lake during the end of cyanobacterial harmful algal blooms.</title>
        <authorList>
            <person name="Chun S.J."/>
        </authorList>
    </citation>
    <scope>NUCLEOTIDE SEQUENCE [LARGE SCALE GENOMIC DNA]</scope>
    <source>
        <strain evidence="2 3">Seoho-28</strain>
    </source>
</reference>
<dbReference type="OrthoDB" id="5243306at2"/>
<dbReference type="PANTHER" id="PTHR30188">
    <property type="entry name" value="ABC TRANSPORTER PERMEASE PROTEIN-RELATED"/>
    <property type="match status" value="1"/>
</dbReference>
<evidence type="ECO:0000313" key="3">
    <source>
        <dbReference type="Proteomes" id="UP000240739"/>
    </source>
</evidence>
<dbReference type="InterPro" id="IPR030802">
    <property type="entry name" value="Permease_MalE"/>
</dbReference>
<dbReference type="Proteomes" id="UP000240739">
    <property type="component" value="Unassembled WGS sequence"/>
</dbReference>
<protein>
    <submittedName>
        <fullName evidence="2">ABC transporter substrate-binding protein</fullName>
    </submittedName>
</protein>
<feature type="transmembrane region" description="Helical" evidence="1">
    <location>
        <begin position="130"/>
        <end position="160"/>
    </location>
</feature>
<evidence type="ECO:0000256" key="1">
    <source>
        <dbReference type="SAM" id="Phobius"/>
    </source>
</evidence>
<dbReference type="EMBL" id="PYYB01000005">
    <property type="protein sequence ID" value="PTL54420.1"/>
    <property type="molecule type" value="Genomic_DNA"/>
</dbReference>
<proteinExistence type="predicted"/>
<feature type="transmembrane region" description="Helical" evidence="1">
    <location>
        <begin position="215"/>
        <end position="234"/>
    </location>
</feature>
<keyword evidence="1" id="KW-0472">Membrane</keyword>
<keyword evidence="3" id="KW-1185">Reference proteome</keyword>
<evidence type="ECO:0000313" key="2">
    <source>
        <dbReference type="EMBL" id="PTL54420.1"/>
    </source>
</evidence>
<dbReference type="PANTHER" id="PTHR30188:SF4">
    <property type="entry name" value="PROTEIN TRIGALACTOSYLDIACYLGLYCEROL 1, CHLOROPLASTIC"/>
    <property type="match status" value="1"/>
</dbReference>
<organism evidence="2 3">
    <name type="scientific">Paraconexibacter algicola</name>
    <dbReference type="NCBI Taxonomy" id="2133960"/>
    <lineage>
        <taxon>Bacteria</taxon>
        <taxon>Bacillati</taxon>
        <taxon>Actinomycetota</taxon>
        <taxon>Thermoleophilia</taxon>
        <taxon>Solirubrobacterales</taxon>
        <taxon>Paraconexibacteraceae</taxon>
        <taxon>Paraconexibacter</taxon>
    </lineage>
</organism>
<keyword evidence="1" id="KW-1133">Transmembrane helix</keyword>
<dbReference type="Pfam" id="PF02405">
    <property type="entry name" value="MlaE"/>
    <property type="match status" value="1"/>
</dbReference>
<keyword evidence="1" id="KW-0812">Transmembrane</keyword>
<dbReference type="GO" id="GO:0043190">
    <property type="term" value="C:ATP-binding cassette (ABC) transporter complex"/>
    <property type="evidence" value="ECO:0007669"/>
    <property type="project" value="InterPro"/>
</dbReference>